<accession>A0A151RTQ6</accession>
<dbReference type="Gene3D" id="3.10.10.10">
    <property type="entry name" value="HIV Type 1 Reverse Transcriptase, subunit A, domain 1"/>
    <property type="match status" value="1"/>
</dbReference>
<dbReference type="PANTHER" id="PTHR35046:SF9">
    <property type="entry name" value="RNA-DIRECTED DNA POLYMERASE"/>
    <property type="match status" value="1"/>
</dbReference>
<dbReference type="Pfam" id="PF00078">
    <property type="entry name" value="RVT_1"/>
    <property type="match status" value="1"/>
</dbReference>
<feature type="non-terminal residue" evidence="2">
    <location>
        <position position="1"/>
    </location>
</feature>
<name>A0A151RTQ6_CAJCA</name>
<dbReference type="InterPro" id="IPR000477">
    <property type="entry name" value="RT_dom"/>
</dbReference>
<dbReference type="Proteomes" id="UP000075243">
    <property type="component" value="Unassembled WGS sequence"/>
</dbReference>
<keyword evidence="3" id="KW-1185">Reference proteome</keyword>
<dbReference type="EMBL" id="KQ483575">
    <property type="protein sequence ID" value="KYP45920.1"/>
    <property type="molecule type" value="Genomic_DNA"/>
</dbReference>
<dbReference type="FunFam" id="3.30.70.270:FF:000020">
    <property type="entry name" value="Transposon Tf2-6 polyprotein-like Protein"/>
    <property type="match status" value="1"/>
</dbReference>
<dbReference type="CDD" id="cd01647">
    <property type="entry name" value="RT_LTR"/>
    <property type="match status" value="1"/>
</dbReference>
<dbReference type="AlphaFoldDB" id="A0A151RTQ6"/>
<dbReference type="InterPro" id="IPR043502">
    <property type="entry name" value="DNA/RNA_pol_sf"/>
</dbReference>
<protein>
    <submittedName>
        <fullName evidence="2">Transposon Ty3-I Gag-Pol polyprotein</fullName>
    </submittedName>
</protein>
<dbReference type="PANTHER" id="PTHR35046">
    <property type="entry name" value="ZINC KNUCKLE (CCHC-TYPE) FAMILY PROTEIN"/>
    <property type="match status" value="1"/>
</dbReference>
<evidence type="ECO:0000259" key="1">
    <source>
        <dbReference type="Pfam" id="PF00078"/>
    </source>
</evidence>
<gene>
    <name evidence="2" type="ORF">KK1_032534</name>
</gene>
<evidence type="ECO:0000313" key="2">
    <source>
        <dbReference type="EMBL" id="KYP45920.1"/>
    </source>
</evidence>
<proteinExistence type="predicted"/>
<evidence type="ECO:0000313" key="3">
    <source>
        <dbReference type="Proteomes" id="UP000075243"/>
    </source>
</evidence>
<dbReference type="Gene3D" id="3.30.70.270">
    <property type="match status" value="2"/>
</dbReference>
<dbReference type="SUPFAM" id="SSF56672">
    <property type="entry name" value="DNA/RNA polymerases"/>
    <property type="match status" value="1"/>
</dbReference>
<feature type="domain" description="Reverse transcriptase" evidence="1">
    <location>
        <begin position="102"/>
        <end position="169"/>
    </location>
</feature>
<dbReference type="Gramene" id="C.cajan_35682.t">
    <property type="protein sequence ID" value="C.cajan_35682.t"/>
    <property type="gene ID" value="C.cajan_35682"/>
</dbReference>
<dbReference type="InterPro" id="IPR043128">
    <property type="entry name" value="Rev_trsase/Diguanyl_cyclase"/>
</dbReference>
<sequence>IVVNQLANIPISIGKYKDEVLCDIVPLEASHVFLGRPWKFDKKTIHDGLTNKISFQHLGRKIILCPLSPSQTKEIESQVDDLLKKGWVQKSLIPCVVPVLLVPKKDGKCRMCTDCRAINNITIKYRHPIPRLDDMLDELHGAFIFSKIDLKSGYHQIRIKEGVMNFLGFIVGKEGVQVDPEIIKAIQDWPTPKSVGDVRSFHGLASFYRRLVKDFSTLASPLNELVKKDVPFIWGEAQEKLSVILKKSSPMHPF</sequence>
<reference evidence="2" key="1">
    <citation type="journal article" date="2012" name="Nat. Biotechnol.">
        <title>Draft genome sequence of pigeonpea (Cajanus cajan), an orphan legume crop of resource-poor farmers.</title>
        <authorList>
            <person name="Varshney R.K."/>
            <person name="Chen W."/>
            <person name="Li Y."/>
            <person name="Bharti A.K."/>
            <person name="Saxena R.K."/>
            <person name="Schlueter J.A."/>
            <person name="Donoghue M.T."/>
            <person name="Azam S."/>
            <person name="Fan G."/>
            <person name="Whaley A.M."/>
            <person name="Farmer A.D."/>
            <person name="Sheridan J."/>
            <person name="Iwata A."/>
            <person name="Tuteja R."/>
            <person name="Penmetsa R.V."/>
            <person name="Wu W."/>
            <person name="Upadhyaya H.D."/>
            <person name="Yang S.P."/>
            <person name="Shah T."/>
            <person name="Saxena K.B."/>
            <person name="Michael T."/>
            <person name="McCombie W.R."/>
            <person name="Yang B."/>
            <person name="Zhang G."/>
            <person name="Yang H."/>
            <person name="Wang J."/>
            <person name="Spillane C."/>
            <person name="Cook D.R."/>
            <person name="May G.D."/>
            <person name="Xu X."/>
            <person name="Jackson S.A."/>
        </authorList>
    </citation>
    <scope>NUCLEOTIDE SEQUENCE [LARGE SCALE GENOMIC DNA]</scope>
</reference>
<organism evidence="2 3">
    <name type="scientific">Cajanus cajan</name>
    <name type="common">Pigeon pea</name>
    <name type="synonym">Cajanus indicus</name>
    <dbReference type="NCBI Taxonomy" id="3821"/>
    <lineage>
        <taxon>Eukaryota</taxon>
        <taxon>Viridiplantae</taxon>
        <taxon>Streptophyta</taxon>
        <taxon>Embryophyta</taxon>
        <taxon>Tracheophyta</taxon>
        <taxon>Spermatophyta</taxon>
        <taxon>Magnoliopsida</taxon>
        <taxon>eudicotyledons</taxon>
        <taxon>Gunneridae</taxon>
        <taxon>Pentapetalae</taxon>
        <taxon>rosids</taxon>
        <taxon>fabids</taxon>
        <taxon>Fabales</taxon>
        <taxon>Fabaceae</taxon>
        <taxon>Papilionoideae</taxon>
        <taxon>50 kb inversion clade</taxon>
        <taxon>NPAAA clade</taxon>
        <taxon>indigoferoid/millettioid clade</taxon>
        <taxon>Phaseoleae</taxon>
        <taxon>Cajanus</taxon>
    </lineage>
</organism>